<dbReference type="AlphaFoldDB" id="S3C1P5"/>
<dbReference type="Proteomes" id="UP000014400">
    <property type="component" value="Unassembled WGS sequence"/>
</dbReference>
<dbReference type="GeneID" id="64061235"/>
<feature type="domain" description="HupH hydrogenase expression protein C-terminal" evidence="2">
    <location>
        <begin position="150"/>
        <end position="275"/>
    </location>
</feature>
<name>S3C1P5_9BURK</name>
<sequence length="297" mass="32503">MQTFTVEEAARRWLSAPKLDPETERAAAEATIAFLTDVRSKIEAHLEDIKAGRAPADGSGLQEVWDFSHFDPKHIDFLLATLGEGEVRIKLFGGEAKAGDTSVPGLWRVQSGRSGQENFFVLARLPRTVQVVGTRGLDKIPQLVNPSADVFAAPAILQELQYRLDAFDADAGVPDMPTDPCFMLELKRQPLSPGDMTALLSTLGQGDIDVELQGITRSHIQNTKVRNLWRTRIINNAGKTLLDAYVIAKVPPEIPISAEEFADGAAKCTDLIEWVRHDLQRGTLGGGEIKAEEVLNV</sequence>
<gene>
    <name evidence="3" type="ORF">HMPREF1476_00942</name>
</gene>
<proteinExistence type="inferred from homology"/>
<accession>S3C1P5</accession>
<dbReference type="EMBL" id="ATCF01000012">
    <property type="protein sequence ID" value="EPE00213.1"/>
    <property type="molecule type" value="Genomic_DNA"/>
</dbReference>
<dbReference type="eggNOG" id="ENOG502ZWXX">
    <property type="taxonomic scope" value="Bacteria"/>
</dbReference>
<evidence type="ECO:0000313" key="3">
    <source>
        <dbReference type="EMBL" id="EPE00213.1"/>
    </source>
</evidence>
<keyword evidence="4" id="KW-1185">Reference proteome</keyword>
<dbReference type="PATRIC" id="fig|1203554.3.peg.966"/>
<comment type="similarity">
    <text evidence="1">Belongs to the HupH/HyaF family.</text>
</comment>
<dbReference type="Pfam" id="PF04809">
    <property type="entry name" value="HupH_C"/>
    <property type="match status" value="1"/>
</dbReference>
<reference evidence="3 4" key="1">
    <citation type="submission" date="2013-04" db="EMBL/GenBank/DDBJ databases">
        <title>The Genome Sequence of Sutterella wadsworthensis HGA0223.</title>
        <authorList>
            <consortium name="The Broad Institute Genomics Platform"/>
            <person name="Earl A."/>
            <person name="Ward D."/>
            <person name="Feldgarden M."/>
            <person name="Gevers D."/>
            <person name="Schmidt T.M."/>
            <person name="Dover J."/>
            <person name="Dai D."/>
            <person name="Walker B."/>
            <person name="Young S."/>
            <person name="Zeng Q."/>
            <person name="Gargeya S."/>
            <person name="Fitzgerald M."/>
            <person name="Haas B."/>
            <person name="Abouelleil A."/>
            <person name="Allen A.W."/>
            <person name="Alvarado L."/>
            <person name="Arachchi H.M."/>
            <person name="Berlin A.M."/>
            <person name="Chapman S.B."/>
            <person name="Gainer-Dewar J."/>
            <person name="Goldberg J."/>
            <person name="Griggs A."/>
            <person name="Gujja S."/>
            <person name="Hansen M."/>
            <person name="Howarth C."/>
            <person name="Imamovic A."/>
            <person name="Ireland A."/>
            <person name="Larimer J."/>
            <person name="McCowan C."/>
            <person name="Murphy C."/>
            <person name="Pearson M."/>
            <person name="Poon T.W."/>
            <person name="Priest M."/>
            <person name="Roberts A."/>
            <person name="Saif S."/>
            <person name="Shea T."/>
            <person name="Sisk P."/>
            <person name="Sykes S."/>
            <person name="Wortman J."/>
            <person name="Nusbaum C."/>
            <person name="Birren B."/>
        </authorList>
    </citation>
    <scope>NUCLEOTIDE SEQUENCE [LARGE SCALE GENOMIC DNA]</scope>
    <source>
        <strain evidence="3 4">HGA0223</strain>
    </source>
</reference>
<dbReference type="RefSeq" id="WP_005432611.1">
    <property type="nucleotide sequence ID" value="NZ_KE150480.1"/>
</dbReference>
<protein>
    <recommendedName>
        <fullName evidence="2">HupH hydrogenase expression protein C-terminal domain-containing protein</fullName>
    </recommendedName>
</protein>
<dbReference type="InterPro" id="IPR006894">
    <property type="entry name" value="HupH_Hydgase_express_prot_C"/>
</dbReference>
<dbReference type="HOGENOM" id="CLU_1004462_0_0_4"/>
<evidence type="ECO:0000313" key="4">
    <source>
        <dbReference type="Proteomes" id="UP000014400"/>
    </source>
</evidence>
<evidence type="ECO:0000256" key="1">
    <source>
        <dbReference type="ARBA" id="ARBA00010832"/>
    </source>
</evidence>
<comment type="caution">
    <text evidence="3">The sequence shown here is derived from an EMBL/GenBank/DDBJ whole genome shotgun (WGS) entry which is preliminary data.</text>
</comment>
<dbReference type="STRING" id="1203554.HMPREF1476_00942"/>
<organism evidence="3 4">
    <name type="scientific">Sutterella wadsworthensis HGA0223</name>
    <dbReference type="NCBI Taxonomy" id="1203554"/>
    <lineage>
        <taxon>Bacteria</taxon>
        <taxon>Pseudomonadati</taxon>
        <taxon>Pseudomonadota</taxon>
        <taxon>Betaproteobacteria</taxon>
        <taxon>Burkholderiales</taxon>
        <taxon>Sutterellaceae</taxon>
        <taxon>Sutterella</taxon>
    </lineage>
</organism>
<evidence type="ECO:0000259" key="2">
    <source>
        <dbReference type="Pfam" id="PF04809"/>
    </source>
</evidence>
<dbReference type="Gene3D" id="3.30.1370.140">
    <property type="entry name" value="HupH hydrogenase expression protein, C-terminal domain"/>
    <property type="match status" value="2"/>
</dbReference>
<dbReference type="InterPro" id="IPR038527">
    <property type="entry name" value="HupH_C_sf"/>
</dbReference>